<dbReference type="Proteomes" id="UP001602322">
    <property type="component" value="Unassembled WGS sequence"/>
</dbReference>
<dbReference type="EMBL" id="JBIBEG010000002">
    <property type="protein sequence ID" value="MFF5896092.1"/>
    <property type="molecule type" value="Genomic_DNA"/>
</dbReference>
<evidence type="ECO:0000313" key="3">
    <source>
        <dbReference type="Proteomes" id="UP001602322"/>
    </source>
</evidence>
<feature type="compositionally biased region" description="Polar residues" evidence="1">
    <location>
        <begin position="34"/>
        <end position="49"/>
    </location>
</feature>
<protein>
    <submittedName>
        <fullName evidence="2">Uncharacterized protein</fullName>
    </submittedName>
</protein>
<reference evidence="2 3" key="1">
    <citation type="submission" date="2024-10" db="EMBL/GenBank/DDBJ databases">
        <title>The Natural Products Discovery Center: Release of the First 8490 Sequenced Strains for Exploring Actinobacteria Biosynthetic Diversity.</title>
        <authorList>
            <person name="Kalkreuter E."/>
            <person name="Kautsar S.A."/>
            <person name="Yang D."/>
            <person name="Bader C.D."/>
            <person name="Teijaro C.N."/>
            <person name="Fluegel L."/>
            <person name="Davis C.M."/>
            <person name="Simpson J.R."/>
            <person name="Lauterbach L."/>
            <person name="Steele A.D."/>
            <person name="Gui C."/>
            <person name="Meng S."/>
            <person name="Li G."/>
            <person name="Viehrig K."/>
            <person name="Ye F."/>
            <person name="Su P."/>
            <person name="Kiefer A.F."/>
            <person name="Nichols A."/>
            <person name="Cepeda A.J."/>
            <person name="Yan W."/>
            <person name="Fan B."/>
            <person name="Jiang Y."/>
            <person name="Adhikari A."/>
            <person name="Zheng C.-J."/>
            <person name="Schuster L."/>
            <person name="Cowan T.M."/>
            <person name="Smanski M.J."/>
            <person name="Chevrette M.G."/>
            <person name="De Carvalho L.P.S."/>
            <person name="Shen B."/>
        </authorList>
    </citation>
    <scope>NUCLEOTIDE SEQUENCE [LARGE SCALE GENOMIC DNA]</scope>
    <source>
        <strain evidence="2 3">NPDC012540</strain>
    </source>
</reference>
<evidence type="ECO:0000313" key="2">
    <source>
        <dbReference type="EMBL" id="MFF5896092.1"/>
    </source>
</evidence>
<comment type="caution">
    <text evidence="2">The sequence shown here is derived from an EMBL/GenBank/DDBJ whole genome shotgun (WGS) entry which is preliminary data.</text>
</comment>
<dbReference type="RefSeq" id="WP_387900251.1">
    <property type="nucleotide sequence ID" value="NZ_JBIBEG010000002.1"/>
</dbReference>
<organism evidence="2 3">
    <name type="scientific">Streptomyces argenteolus</name>
    <dbReference type="NCBI Taxonomy" id="67274"/>
    <lineage>
        <taxon>Bacteria</taxon>
        <taxon>Bacillati</taxon>
        <taxon>Actinomycetota</taxon>
        <taxon>Actinomycetes</taxon>
        <taxon>Kitasatosporales</taxon>
        <taxon>Streptomycetaceae</taxon>
        <taxon>Streptomyces</taxon>
    </lineage>
</organism>
<proteinExistence type="predicted"/>
<feature type="compositionally biased region" description="Polar residues" evidence="1">
    <location>
        <begin position="1"/>
        <end position="12"/>
    </location>
</feature>
<evidence type="ECO:0000256" key="1">
    <source>
        <dbReference type="SAM" id="MobiDB-lite"/>
    </source>
</evidence>
<feature type="region of interest" description="Disordered" evidence="1">
    <location>
        <begin position="1"/>
        <end position="86"/>
    </location>
</feature>
<name>A0ABW6X380_9ACTN</name>
<gene>
    <name evidence="2" type="ORF">ACFY8O_09230</name>
</gene>
<keyword evidence="3" id="KW-1185">Reference proteome</keyword>
<accession>A0ABW6X380</accession>
<sequence>MATDRAGTSISSGKDGAATDQIGVNRLTEGVNPRVNQHPAQRGSTTPQGSHHGPRAGYHGTEHVTRPGSPLSTAAGFAAPRGIGRT</sequence>